<feature type="region of interest" description="Disordered" evidence="1">
    <location>
        <begin position="17"/>
        <end position="43"/>
    </location>
</feature>
<proteinExistence type="predicted"/>
<protein>
    <recommendedName>
        <fullName evidence="5">Lipoprotein LpqV</fullName>
    </recommendedName>
</protein>
<reference evidence="3 4" key="1">
    <citation type="submission" date="2022-11" db="EMBL/GenBank/DDBJ databases">
        <title>Mycobacterium sp. nov.</title>
        <authorList>
            <person name="Papic B."/>
            <person name="Spicic S."/>
            <person name="Duvnjak S."/>
        </authorList>
    </citation>
    <scope>NUCLEOTIDE SEQUENCE [LARGE SCALE GENOMIC DNA]</scope>
    <source>
        <strain evidence="3 4">CVI_P4</strain>
    </source>
</reference>
<keyword evidence="4" id="KW-1185">Reference proteome</keyword>
<evidence type="ECO:0000256" key="1">
    <source>
        <dbReference type="SAM" id="MobiDB-lite"/>
    </source>
</evidence>
<name>A0ABT3SEX7_9MYCO</name>
<feature type="chain" id="PRO_5047490913" description="Lipoprotein LpqV" evidence="2">
    <location>
        <begin position="17"/>
        <end position="173"/>
    </location>
</feature>
<evidence type="ECO:0000256" key="2">
    <source>
        <dbReference type="SAM" id="SignalP"/>
    </source>
</evidence>
<accession>A0ABT3SEX7</accession>
<gene>
    <name evidence="3" type="ORF">ORI27_15285</name>
</gene>
<feature type="signal peptide" evidence="2">
    <location>
        <begin position="1"/>
        <end position="16"/>
    </location>
</feature>
<evidence type="ECO:0008006" key="5">
    <source>
        <dbReference type="Google" id="ProtNLM"/>
    </source>
</evidence>
<sequence>MLAALPIIAATPVAWANPAEPDVTDPSAPTAPDQGPAPAALAADPAASSSVVSDACRQFGSALDLAASNYEDFAYATAGNGNSVDYQNPEVWRSNVIGRTALREAAHAALTASRSPGLPPDVADSMQTWSLHATKLLLIMGLRGGGDSLNSAASDLNTDARNAQMACALEGAN</sequence>
<evidence type="ECO:0000313" key="4">
    <source>
        <dbReference type="Proteomes" id="UP001300745"/>
    </source>
</evidence>
<keyword evidence="2" id="KW-0732">Signal</keyword>
<dbReference type="EMBL" id="JAPJDO010000011">
    <property type="protein sequence ID" value="MCX2938070.1"/>
    <property type="molecule type" value="Genomic_DNA"/>
</dbReference>
<feature type="compositionally biased region" description="Low complexity" evidence="1">
    <location>
        <begin position="31"/>
        <end position="43"/>
    </location>
</feature>
<dbReference type="Proteomes" id="UP001300745">
    <property type="component" value="Unassembled WGS sequence"/>
</dbReference>
<comment type="caution">
    <text evidence="3">The sequence shown here is derived from an EMBL/GenBank/DDBJ whole genome shotgun (WGS) entry which is preliminary data.</text>
</comment>
<evidence type="ECO:0000313" key="3">
    <source>
        <dbReference type="EMBL" id="MCX2938070.1"/>
    </source>
</evidence>
<dbReference type="RefSeq" id="WP_265997637.1">
    <property type="nucleotide sequence ID" value="NZ_JAPJDN010000011.1"/>
</dbReference>
<organism evidence="3 4">
    <name type="scientific">Mycobacterium pinniadriaticum</name>
    <dbReference type="NCBI Taxonomy" id="2994102"/>
    <lineage>
        <taxon>Bacteria</taxon>
        <taxon>Bacillati</taxon>
        <taxon>Actinomycetota</taxon>
        <taxon>Actinomycetes</taxon>
        <taxon>Mycobacteriales</taxon>
        <taxon>Mycobacteriaceae</taxon>
        <taxon>Mycobacterium</taxon>
    </lineage>
</organism>